<dbReference type="PANTHER" id="PTHR21198">
    <property type="entry name" value="GLUTAMATE RACEMASE"/>
    <property type="match status" value="1"/>
</dbReference>
<dbReference type="GO" id="GO:0009252">
    <property type="term" value="P:peptidoglycan biosynthetic process"/>
    <property type="evidence" value="ECO:0007669"/>
    <property type="project" value="UniProtKB-UniRule"/>
</dbReference>
<feature type="binding site" evidence="7">
    <location>
        <begin position="60"/>
        <end position="61"/>
    </location>
    <ligand>
        <name>substrate</name>
    </ligand>
</feature>
<name>A0A4P6K0L0_KTERU</name>
<keyword evidence="6 7" id="KW-0961">Cell wall biogenesis/degradation</keyword>
<feature type="active site" description="Proton donor/acceptor" evidence="7">
    <location>
        <position position="233"/>
    </location>
</feature>
<dbReference type="GO" id="GO:0008881">
    <property type="term" value="F:glutamate racemase activity"/>
    <property type="evidence" value="ECO:0007669"/>
    <property type="project" value="UniProtKB-UniRule"/>
</dbReference>
<reference evidence="8 9" key="1">
    <citation type="submission" date="2019-01" db="EMBL/GenBank/DDBJ databases">
        <title>Ktedonosporobacter rubrisoli SCAWS-G2.</title>
        <authorList>
            <person name="Huang Y."/>
            <person name="Yan B."/>
        </authorList>
    </citation>
    <scope>NUCLEOTIDE SEQUENCE [LARGE SCALE GENOMIC DNA]</scope>
    <source>
        <strain evidence="8 9">SCAWS-G2</strain>
    </source>
</reference>
<evidence type="ECO:0000256" key="1">
    <source>
        <dbReference type="ARBA" id="ARBA00001602"/>
    </source>
</evidence>
<dbReference type="SUPFAM" id="SSF53681">
    <property type="entry name" value="Aspartate/glutamate racemase"/>
    <property type="match status" value="2"/>
</dbReference>
<feature type="binding site" evidence="7">
    <location>
        <begin position="124"/>
        <end position="125"/>
    </location>
    <ligand>
        <name>substrate</name>
    </ligand>
</feature>
<comment type="catalytic activity">
    <reaction evidence="1 7">
        <text>L-glutamate = D-glutamate</text>
        <dbReference type="Rhea" id="RHEA:12813"/>
        <dbReference type="ChEBI" id="CHEBI:29985"/>
        <dbReference type="ChEBI" id="CHEBI:29986"/>
        <dbReference type="EC" id="5.1.1.3"/>
    </reaction>
</comment>
<protein>
    <recommendedName>
        <fullName evidence="2 7">Glutamate racemase</fullName>
        <ecNumber evidence="2 7">5.1.1.3</ecNumber>
    </recommendedName>
</protein>
<comment type="pathway">
    <text evidence="7">Cell wall biogenesis; peptidoglycan biosynthesis.</text>
</comment>
<comment type="similarity">
    <text evidence="7">Belongs to the aspartate/glutamate racemases family.</text>
</comment>
<gene>
    <name evidence="7 8" type="primary">murI</name>
    <name evidence="8" type="ORF">EPA93_37365</name>
</gene>
<evidence type="ECO:0000313" key="9">
    <source>
        <dbReference type="Proteomes" id="UP000290365"/>
    </source>
</evidence>
<keyword evidence="9" id="KW-1185">Reference proteome</keyword>
<dbReference type="InterPro" id="IPR015942">
    <property type="entry name" value="Asp/Glu/hydantoin_racemase"/>
</dbReference>
<dbReference type="Proteomes" id="UP000290365">
    <property type="component" value="Chromosome"/>
</dbReference>
<feature type="binding site" evidence="7">
    <location>
        <begin position="92"/>
        <end position="93"/>
    </location>
    <ligand>
        <name>substrate</name>
    </ligand>
</feature>
<accession>A0A4P6K0L0</accession>
<dbReference type="AlphaFoldDB" id="A0A4P6K0L0"/>
<dbReference type="Gene3D" id="3.40.50.1860">
    <property type="match status" value="2"/>
</dbReference>
<dbReference type="GO" id="GO:0008360">
    <property type="term" value="P:regulation of cell shape"/>
    <property type="evidence" value="ECO:0007669"/>
    <property type="project" value="UniProtKB-KW"/>
</dbReference>
<dbReference type="FunFam" id="3.40.50.1860:FF:000001">
    <property type="entry name" value="Glutamate racemase"/>
    <property type="match status" value="1"/>
</dbReference>
<dbReference type="EMBL" id="CP035758">
    <property type="protein sequence ID" value="QBD81343.1"/>
    <property type="molecule type" value="Genomic_DNA"/>
</dbReference>
<evidence type="ECO:0000256" key="7">
    <source>
        <dbReference type="HAMAP-Rule" id="MF_00258"/>
    </source>
</evidence>
<keyword evidence="4 7" id="KW-0573">Peptidoglycan synthesis</keyword>
<proteinExistence type="inferred from homology"/>
<evidence type="ECO:0000256" key="5">
    <source>
        <dbReference type="ARBA" id="ARBA00023235"/>
    </source>
</evidence>
<evidence type="ECO:0000313" key="8">
    <source>
        <dbReference type="EMBL" id="QBD81343.1"/>
    </source>
</evidence>
<sequence length="322" mass="34069">MKYWSSDDEAETHVVYPARDAERSDHAFNDKSAAAEAAHFSTGSSSTTLDRSLAPIGVFDSGVGGLTILSALQRELPGEAFIYFGDTAHCPYGSRSEAEITALAVEASSFLLEQGAKLIVVACNTASQAALNTLRATFSVPFVGVVPAIKPAARTTKRGSIGVVATSRAAQAAYLQQLIDDFAAGLQVYAVGCPELVTLVEGGEFAGPRVETALHEALDPLLARNIDVLVLGCTHFPALRSTIERIVGKQVQVIDSGAAIARRTHSILDSEGLTRSLDEPAVSGLLKVYCSGEAEAFGQVASQLLGYPVDVQQIHMQEYSKE</sequence>
<dbReference type="PANTHER" id="PTHR21198:SF2">
    <property type="entry name" value="GLUTAMATE RACEMASE"/>
    <property type="match status" value="1"/>
</dbReference>
<organism evidence="8 9">
    <name type="scientific">Ktedonosporobacter rubrisoli</name>
    <dbReference type="NCBI Taxonomy" id="2509675"/>
    <lineage>
        <taxon>Bacteria</taxon>
        <taxon>Bacillati</taxon>
        <taxon>Chloroflexota</taxon>
        <taxon>Ktedonobacteria</taxon>
        <taxon>Ktedonobacterales</taxon>
        <taxon>Ktedonosporobacteraceae</taxon>
        <taxon>Ktedonosporobacter</taxon>
    </lineage>
</organism>
<dbReference type="GO" id="GO:0071555">
    <property type="term" value="P:cell wall organization"/>
    <property type="evidence" value="ECO:0007669"/>
    <property type="project" value="UniProtKB-KW"/>
</dbReference>
<dbReference type="EC" id="5.1.1.3" evidence="2 7"/>
<dbReference type="KEGG" id="kbs:EPA93_37365"/>
<dbReference type="InterPro" id="IPR001920">
    <property type="entry name" value="Asp/Glu_race"/>
</dbReference>
<dbReference type="PROSITE" id="PS00924">
    <property type="entry name" value="ASP_GLU_RACEMASE_2"/>
    <property type="match status" value="1"/>
</dbReference>
<dbReference type="NCBIfam" id="TIGR00067">
    <property type="entry name" value="glut_race"/>
    <property type="match status" value="1"/>
</dbReference>
<dbReference type="UniPathway" id="UPA00219"/>
<dbReference type="RefSeq" id="WP_129892404.1">
    <property type="nucleotide sequence ID" value="NZ_CP035758.1"/>
</dbReference>
<feature type="binding site" evidence="7">
    <location>
        <begin position="234"/>
        <end position="235"/>
    </location>
    <ligand>
        <name>substrate</name>
    </ligand>
</feature>
<comment type="function">
    <text evidence="7">Provides the (R)-glutamate required for cell wall biosynthesis.</text>
</comment>
<dbReference type="InterPro" id="IPR033134">
    <property type="entry name" value="Asp/Glu_racemase_AS_2"/>
</dbReference>
<keyword evidence="3 7" id="KW-0133">Cell shape</keyword>
<evidence type="ECO:0000256" key="3">
    <source>
        <dbReference type="ARBA" id="ARBA00022960"/>
    </source>
</evidence>
<feature type="active site" description="Proton donor/acceptor" evidence="7">
    <location>
        <position position="123"/>
    </location>
</feature>
<evidence type="ECO:0000256" key="4">
    <source>
        <dbReference type="ARBA" id="ARBA00022984"/>
    </source>
</evidence>
<keyword evidence="5 7" id="KW-0413">Isomerase</keyword>
<dbReference type="Pfam" id="PF01177">
    <property type="entry name" value="Asp_Glu_race"/>
    <property type="match status" value="1"/>
</dbReference>
<dbReference type="HAMAP" id="MF_00258">
    <property type="entry name" value="Glu_racemase"/>
    <property type="match status" value="1"/>
</dbReference>
<dbReference type="InterPro" id="IPR004391">
    <property type="entry name" value="Glu_race"/>
</dbReference>
<dbReference type="OrthoDB" id="9801055at2"/>
<evidence type="ECO:0000256" key="2">
    <source>
        <dbReference type="ARBA" id="ARBA00013090"/>
    </source>
</evidence>
<evidence type="ECO:0000256" key="6">
    <source>
        <dbReference type="ARBA" id="ARBA00023316"/>
    </source>
</evidence>